<keyword evidence="5" id="KW-0378">Hydrolase</keyword>
<keyword evidence="10" id="KW-1185">Reference proteome</keyword>
<feature type="region of interest" description="Disordered" evidence="7">
    <location>
        <begin position="360"/>
        <end position="401"/>
    </location>
</feature>
<dbReference type="Pfam" id="PF03159">
    <property type="entry name" value="XRN_N"/>
    <property type="match status" value="2"/>
</dbReference>
<dbReference type="GO" id="GO:0004534">
    <property type="term" value="F:5'-3' RNA exonuclease activity"/>
    <property type="evidence" value="ECO:0007669"/>
    <property type="project" value="TreeGrafter"/>
</dbReference>
<feature type="compositionally biased region" description="Pro residues" evidence="7">
    <location>
        <begin position="882"/>
        <end position="897"/>
    </location>
</feature>
<dbReference type="InterPro" id="IPR001936">
    <property type="entry name" value="RasGAP_dom"/>
</dbReference>
<evidence type="ECO:0000256" key="7">
    <source>
        <dbReference type="SAM" id="MobiDB-lite"/>
    </source>
</evidence>
<evidence type="ECO:0000259" key="8">
    <source>
        <dbReference type="PROSITE" id="PS50018"/>
    </source>
</evidence>
<dbReference type="Gene3D" id="3.40.50.12390">
    <property type="match status" value="1"/>
</dbReference>
<dbReference type="InterPro" id="IPR036865">
    <property type="entry name" value="CRAL-TRIO_dom_sf"/>
</dbReference>
<dbReference type="InterPro" id="IPR004859">
    <property type="entry name" value="Xrn1_N"/>
</dbReference>
<dbReference type="OrthoDB" id="28245at2759"/>
<feature type="region of interest" description="Disordered" evidence="7">
    <location>
        <begin position="1007"/>
        <end position="1036"/>
    </location>
</feature>
<dbReference type="SMART" id="SM00323">
    <property type="entry name" value="RasGAP"/>
    <property type="match status" value="1"/>
</dbReference>
<feature type="region of interest" description="Disordered" evidence="7">
    <location>
        <begin position="805"/>
        <end position="982"/>
    </location>
</feature>
<dbReference type="Pfam" id="PF00616">
    <property type="entry name" value="RasGAP"/>
    <property type="match status" value="1"/>
</dbReference>
<dbReference type="PANTHER" id="PTHR12341">
    <property type="entry name" value="5'-&gt;3' EXORIBONUCLEASE"/>
    <property type="match status" value="1"/>
</dbReference>
<dbReference type="GO" id="GO:0006397">
    <property type="term" value="P:mRNA processing"/>
    <property type="evidence" value="ECO:0007669"/>
    <property type="project" value="UniProtKB-KW"/>
</dbReference>
<dbReference type="GO" id="GO:0005634">
    <property type="term" value="C:nucleus"/>
    <property type="evidence" value="ECO:0007669"/>
    <property type="project" value="TreeGrafter"/>
</dbReference>
<reference evidence="9 10" key="1">
    <citation type="journal article" date="2011" name="Proc. Natl. Acad. Sci. U.S.A.">
        <title>Genome and transcriptome analyses of the mountain pine beetle-fungal symbiont Grosmannia clavigera, a lodgepole pine pathogen.</title>
        <authorList>
            <person name="DiGuistini S."/>
            <person name="Wang Y."/>
            <person name="Liao N.Y."/>
            <person name="Taylor G."/>
            <person name="Tanguay P."/>
            <person name="Feau N."/>
            <person name="Henrissat B."/>
            <person name="Chan S.K."/>
            <person name="Hesse-Orce U."/>
            <person name="Alamouti S.M."/>
            <person name="Tsui C.K.M."/>
            <person name="Docking R.T."/>
            <person name="Levasseur A."/>
            <person name="Haridas S."/>
            <person name="Robertson G."/>
            <person name="Birol I."/>
            <person name="Holt R.A."/>
            <person name="Marra M.A."/>
            <person name="Hamelin R.C."/>
            <person name="Hirst M."/>
            <person name="Jones S.J.M."/>
            <person name="Bohlmann J."/>
            <person name="Breuil C."/>
        </authorList>
    </citation>
    <scope>NUCLEOTIDE SEQUENCE [LARGE SCALE GENOMIC DNA]</scope>
    <source>
        <strain evidence="10">kw1407 / UAMH 11150</strain>
    </source>
</reference>
<dbReference type="GO" id="GO:0000956">
    <property type="term" value="P:nuclear-transcribed mRNA catabolic process"/>
    <property type="evidence" value="ECO:0007669"/>
    <property type="project" value="TreeGrafter"/>
</dbReference>
<feature type="compositionally biased region" description="Basic and acidic residues" evidence="7">
    <location>
        <begin position="1937"/>
        <end position="1946"/>
    </location>
</feature>
<proteinExistence type="inferred from homology"/>
<evidence type="ECO:0000256" key="4">
    <source>
        <dbReference type="ARBA" id="ARBA00022722"/>
    </source>
</evidence>
<dbReference type="InterPro" id="IPR008936">
    <property type="entry name" value="Rho_GTPase_activation_prot"/>
</dbReference>
<dbReference type="PANTHER" id="PTHR12341:SF41">
    <property type="entry name" value="5'-3' EXORIBONUCLEASE 2"/>
    <property type="match status" value="1"/>
</dbReference>
<feature type="compositionally biased region" description="Low complexity" evidence="7">
    <location>
        <begin position="829"/>
        <end position="842"/>
    </location>
</feature>
<keyword evidence="4" id="KW-0540">Nuclease</keyword>
<dbReference type="FunFam" id="1.25.40.1050:FF:000002">
    <property type="entry name" value="5'-3' exoribonuclease"/>
    <property type="match status" value="1"/>
</dbReference>
<dbReference type="GO" id="GO:0003723">
    <property type="term" value="F:RNA binding"/>
    <property type="evidence" value="ECO:0007669"/>
    <property type="project" value="TreeGrafter"/>
</dbReference>
<dbReference type="InterPro" id="IPR027073">
    <property type="entry name" value="5_3_exoribonuclease"/>
</dbReference>
<dbReference type="Proteomes" id="UP000007796">
    <property type="component" value="Unassembled WGS sequence"/>
</dbReference>
<evidence type="ECO:0000256" key="6">
    <source>
        <dbReference type="ARBA" id="ARBA00022839"/>
    </source>
</evidence>
<dbReference type="InterPro" id="IPR054071">
    <property type="entry name" value="PH_NF1"/>
</dbReference>
<dbReference type="Gene3D" id="1.25.40.1050">
    <property type="match status" value="1"/>
</dbReference>
<dbReference type="EMBL" id="GL630006">
    <property type="protein sequence ID" value="EFW98993.1"/>
    <property type="molecule type" value="Genomic_DNA"/>
</dbReference>
<dbReference type="HOGENOM" id="CLU_000249_1_0_1"/>
<dbReference type="Gene3D" id="1.10.506.10">
    <property type="entry name" value="GTPase Activation - p120gap, domain 1"/>
    <property type="match status" value="2"/>
</dbReference>
<dbReference type="GO" id="GO:0005096">
    <property type="term" value="F:GTPase activator activity"/>
    <property type="evidence" value="ECO:0007669"/>
    <property type="project" value="UniProtKB-KW"/>
</dbReference>
<gene>
    <name evidence="9" type="ORF">CMQ_4845</name>
</gene>
<dbReference type="STRING" id="655863.F0XTD1"/>
<keyword evidence="3" id="KW-0507">mRNA processing</keyword>
<accession>F0XTD1</accession>
<keyword evidence="2" id="KW-0343">GTPase activation</keyword>
<dbReference type="InParanoid" id="F0XTD1"/>
<sequence>MGIPAAFRWLSNKYPKIISPVVEQQPQTMEDGTIIPVDTSGPNPNGEEFDNLYLDMNGIVHPCSHPEDRPAPKDEEEMMLEIFRYTDRVVNMVRPRKLLMIAVDGVAPRAKMNQQRSRRFRSAQEAQEKEEDKKELLKLLKQQNGGVLPTETLETAAKKAFDSNSITPGTPFMDILAASLRYWHVIYGLDADLIMLSLATHEPYFRVLREDVFFQDSKARTCRLCGQKGHEASACKGEVKEKDGEFDEKDKEHPLKPFIWLHVSVLREYLAVELDVPGLPFRWDLERAIDDWIFLCCFVGNDFLPHLPALEIRENGINTLTGLWKDNLQYMNGYVTKDGHVDLERAQYIMSGLAKQEDGIFRRRKQQEDRREENAKRRRLQEKNGRGNPRNSDKPGGDRRFAESTAGLHLHPIANFPQKPTPSVTYDMVVNRSAVQEANVANKSAAAVLRDRILAAQGESKSETPSTETDSPTANDKVEAGTATTAEGSSLAALGKRKAALMEAEGGGESTPASGASTPKAVASEEGPVDTVRMWDEGYANRYYEQKFHVDPRDVEFRHGVARSYVEGLAWVLLYYFQGCPSWEWYYPYHYAPFAADFVDLGKMDLVFQKGRISRPFEQLMSVLPAASRHAIPEIFHDLMTNEDSEIIDFYPVDFDIDLNGKKFAWQGVALLPFIDMKRLLAAVEKKYPLLSPEDQVRNGVGKVVMLLSDANTELYDEITGHFYSKRQGTTNFKLNPRISAGLAGMVEKMEDYIPHGSLVYPLDRSAFPDIEYDRSLTVIYDFPATSHSHKSMLLRGAKLPSPVLTRNDKETLMGKTTRNGHSFGGIQGNNNNNNYNGRPRFNGGGRGQQSSYAPSGPHSHHGGRPDRSSYPQNNQAGRGFYPPPATSGWIPPPPGYPGFGTGQPPPPPPPSYGGDGGRQYNGGGHYNGGGQYSGGGNNGWTQGYNGNYGPPPPPGNYGHPARQPPAYGGQDYRPADNQSQGYRDTRRYRANGLDENASNNVNIATRELKHNLSRPTSRRRQRVPGRQLIRTGTHGDSLQHDQIVTITRTTLVQVSSTSLVIVLDALLSLLEDLARPYTKNVSTHPSHVLLSELFVLALLSDCCSSHWDTVSRARSTAEQGLIRCRRRALHPPSVAIDSSLIRRVFEAIRIFMPPLPEGYILLPKSILDEVESQPSHAAGLWGESLKAPLSARSEESFNAPHVLDSRVLEIESHVKNIVEYMTASSWQLSFEYYKSSIYKIRSTAPTQPMPPSSPISTDDERAALVHIRIVSFFWLDRHGLSQVIQETCSSFLHFRKPFQNALAISVPLLITRWISRFPQEFVQLHSSHFRLDGGPEILFDMTATVTDNGRRKGQLYPLQTALLFLIPDVFEVASNMREARSGGVLKKAAFLESLRKLLRNRNEQAIYCHVALLYVARHFEAEGDSALMSYAMDVQNEVRDAIFRRLPTGPDMALYDQEFLTAAFVSLTHINFEMCVDSLAESCLAASAPHNFKVAVIQACSHFAKLENITRYDPLFTAASAFVQVQMRPGDGQTDAGTSDLKSHMFHTYFNRFLSLLNLEQSESSRAEYGGGSIRDETTSSSELAITILSNLLSSNLDVGLKRSLSIGYHENVEIRTAFVRVLCNILMQGTEFSNLSDTAVNDKYDDLMELLTNDTTLAMAMSAECPGSEVDELTVSLLNVFEGRGLGFVLLEALIKLEVDETENESELLRRTCVATKMLSVYAKWKGGPYLRATLQKVVERLMLTADDLDFELDPARVKSQDELQKNAVQLQIVAKVFIDDICISAARIPTEFRRICSIISSVVTTRFPEAKYTAVGAFIFLRFFCPAIVAPDVEGLVSTVPSKEMRRGLLLIAKIIQNLANNVLFGAKEPYMFPLNEFLSQNIYDVTTFLRTISVAPNTIEKPTEGESVDFGASVALHRFLYDHWDQLRQRLASQERRDHVRSPGEGPRARSPTLETVKNLITNLGPPPLAVTWNKPQITLNSPPAYSRFQNFMLRNTFRSTESYVTARAIYDGGESKVLNSYTGTIASRLWHKPFGLFVDATCYSGQNEPQDDLFQKLELLTPTELSRQLSRVYIYNMNSAFRKCFRRTLRTAAKLDGGVFHPDNVDYHLISSMQDLQAHFHLSQLHLPKETISVVADTRYVFQQVTRLSRSRGEIDVIIKIGSQFVQITTTEKQEIHQGFGLEAIFNDIFRLSDIEQAPLSVQADDDSAFGLRAENGKIVMYFASPKKSDILQEIRGAKAKYGKDYRTPKPYSRLVRPQDVPGTLLNISLANLASSDHALRMSSYNLLSALCRSFKFASASKLLCSKDICVPLDPSQFVINISRKLAQTEAHLTTDFLMAFFLNWDSLPDEQKPLSLAYMAPWLPGLRTTVLTAETEGEKVRENIAMFCRKLVDVAVSDPFLKFTIEQNVWPAIYQDETLLDMFLEEVVKMGISAGINDEQTESLASVLAGIGTVTLRGKIISRLRKALNRSSVRPTKHLPDNAVWTEICVLLQFCVSLSFDNGIQSQLYLPEIFHIVTMLANTGMSGARFLVHRLLTNTIHAMCTSFSLDEVRLGKLRGTLESLSEERGDLFSNHTSFGRDGASISTNQDAGATLVATESLAAILFELCSVAAPTMDTANAWRARWMSLVASTAFQNNPAIQPRAFTVMGCLAREEVDDDLLYQVLVALQTSIGRFGDDNNKDMTVAIVAALSKMMAKLSSASRYGLQLFWLAMSLLRLVPSGLFNYTALFLESVLANISVSGEIRGDHMVPLLLQGRSQLEDAALPLDETYGIHFNSDNFHFAVCACLVRGLTDATTRPAALRLLSTFLELSSWAQAGREPKAADLAGSPYMALILARAGSAEELRDSLWHLDDGQAGLPSLAQAHSLQDVGRIAEKDLLLNTAMELVDFQYLEDPIQNRTLSWLNELAREKPNVIMHLCAPIASILDEVLLHCQNSSTLESAHELLQTLSSNPRLSNMLDSTDMLKATLDDLGFGGLWRSCSFSNPHEQDERCFSLTEKLIALTIAYS</sequence>
<evidence type="ECO:0000256" key="5">
    <source>
        <dbReference type="ARBA" id="ARBA00022801"/>
    </source>
</evidence>
<feature type="compositionally biased region" description="Low complexity" evidence="7">
    <location>
        <begin position="463"/>
        <end position="473"/>
    </location>
</feature>
<dbReference type="SUPFAM" id="SSF48371">
    <property type="entry name" value="ARM repeat"/>
    <property type="match status" value="1"/>
</dbReference>
<protein>
    <submittedName>
        <fullName evidence="9">RasGAP</fullName>
    </submittedName>
</protein>
<feature type="region of interest" description="Disordered" evidence="7">
    <location>
        <begin position="1937"/>
        <end position="1957"/>
    </location>
</feature>
<feature type="region of interest" description="Disordered" evidence="7">
    <location>
        <begin position="112"/>
        <end position="132"/>
    </location>
</feature>
<dbReference type="Pfam" id="PF17846">
    <property type="entry name" value="XRN_M"/>
    <property type="match status" value="1"/>
</dbReference>
<dbReference type="Gene3D" id="2.30.29.30">
    <property type="entry name" value="Pleckstrin-homology domain (PH domain)/Phosphotyrosine-binding domain (PTB)"/>
    <property type="match status" value="1"/>
</dbReference>
<dbReference type="InterPro" id="IPR041412">
    <property type="entry name" value="Xrn1_helical"/>
</dbReference>
<organism evidence="10">
    <name type="scientific">Grosmannia clavigera (strain kw1407 / UAMH 11150)</name>
    <name type="common">Blue stain fungus</name>
    <name type="synonym">Graphiocladiella clavigera</name>
    <dbReference type="NCBI Taxonomy" id="655863"/>
    <lineage>
        <taxon>Eukaryota</taxon>
        <taxon>Fungi</taxon>
        <taxon>Dikarya</taxon>
        <taxon>Ascomycota</taxon>
        <taxon>Pezizomycotina</taxon>
        <taxon>Sordariomycetes</taxon>
        <taxon>Sordariomycetidae</taxon>
        <taxon>Ophiostomatales</taxon>
        <taxon>Ophiostomataceae</taxon>
        <taxon>Leptographium</taxon>
    </lineage>
</organism>
<dbReference type="GO" id="GO:0007165">
    <property type="term" value="P:signal transduction"/>
    <property type="evidence" value="ECO:0007669"/>
    <property type="project" value="UniProtKB-ARBA"/>
</dbReference>
<feature type="domain" description="Ras-GAP" evidence="8">
    <location>
        <begin position="1671"/>
        <end position="1864"/>
    </location>
</feature>
<dbReference type="CDD" id="cd18673">
    <property type="entry name" value="PIN_XRN1-2-like"/>
    <property type="match status" value="1"/>
</dbReference>
<evidence type="ECO:0000256" key="1">
    <source>
        <dbReference type="ARBA" id="ARBA00006994"/>
    </source>
</evidence>
<evidence type="ECO:0000256" key="2">
    <source>
        <dbReference type="ARBA" id="ARBA00022468"/>
    </source>
</evidence>
<dbReference type="eggNOG" id="KOG2044">
    <property type="taxonomic scope" value="Eukaryota"/>
</dbReference>
<dbReference type="GeneID" id="25978101"/>
<name>F0XTD1_GROCL</name>
<evidence type="ECO:0000313" key="10">
    <source>
        <dbReference type="Proteomes" id="UP000007796"/>
    </source>
</evidence>
<keyword evidence="6" id="KW-0269">Exonuclease</keyword>
<dbReference type="Pfam" id="PF21877">
    <property type="entry name" value="PH_NF1"/>
    <property type="match status" value="1"/>
</dbReference>
<dbReference type="PROSITE" id="PS00509">
    <property type="entry name" value="RAS_GTPASE_ACTIV_1"/>
    <property type="match status" value="1"/>
</dbReference>
<evidence type="ECO:0000313" key="9">
    <source>
        <dbReference type="EMBL" id="EFW98993.1"/>
    </source>
</evidence>
<dbReference type="InterPro" id="IPR023152">
    <property type="entry name" value="RasGAP_CS"/>
</dbReference>
<dbReference type="FunFam" id="3.40.50.12390:FF:000003">
    <property type="entry name" value="5'-3' exoribonuclease"/>
    <property type="match status" value="1"/>
</dbReference>
<dbReference type="Gene3D" id="3.40.525.10">
    <property type="entry name" value="CRAL-TRIO lipid binding domain"/>
    <property type="match status" value="1"/>
</dbReference>
<dbReference type="SUPFAM" id="SSF48350">
    <property type="entry name" value="GTPase activation domain, GAP"/>
    <property type="match status" value="1"/>
</dbReference>
<evidence type="ECO:0000256" key="3">
    <source>
        <dbReference type="ARBA" id="ARBA00022664"/>
    </source>
</evidence>
<dbReference type="RefSeq" id="XP_014168476.1">
    <property type="nucleotide sequence ID" value="XM_014313001.1"/>
</dbReference>
<dbReference type="PROSITE" id="PS50018">
    <property type="entry name" value="RAS_GTPASE_ACTIV_2"/>
    <property type="match status" value="1"/>
</dbReference>
<comment type="similarity">
    <text evidence="1">Belongs to the 5'-3' exonuclease family. XRN2/RAT1 subfamily.</text>
</comment>
<dbReference type="eggNOG" id="KOG1826">
    <property type="taxonomic scope" value="Eukaryota"/>
</dbReference>
<dbReference type="CDD" id="cd05392">
    <property type="entry name" value="RasGAP_Neurofibromin_like"/>
    <property type="match status" value="1"/>
</dbReference>
<dbReference type="InterPro" id="IPR011993">
    <property type="entry name" value="PH-like_dom_sf"/>
</dbReference>
<feature type="compositionally biased region" description="Gly residues" evidence="7">
    <location>
        <begin position="914"/>
        <end position="939"/>
    </location>
</feature>
<dbReference type="InterPro" id="IPR016024">
    <property type="entry name" value="ARM-type_fold"/>
</dbReference>
<feature type="region of interest" description="Disordered" evidence="7">
    <location>
        <begin position="456"/>
        <end position="527"/>
    </location>
</feature>